<feature type="region of interest" description="Disordered" evidence="13">
    <location>
        <begin position="1"/>
        <end position="51"/>
    </location>
</feature>
<dbReference type="PANTHER" id="PTHR19872">
    <property type="entry name" value="UBIQUITIN LIGASE SPECIFICITY FACTOR/HREP PROTEIN"/>
    <property type="match status" value="1"/>
</dbReference>
<evidence type="ECO:0000256" key="11">
    <source>
        <dbReference type="ARBA" id="ARBA00030034"/>
    </source>
</evidence>
<evidence type="ECO:0000256" key="10">
    <source>
        <dbReference type="ARBA" id="ARBA00023163"/>
    </source>
</evidence>
<dbReference type="SMART" id="SM00256">
    <property type="entry name" value="FBOX"/>
    <property type="match status" value="1"/>
</dbReference>
<keyword evidence="7" id="KW-0677">Repeat</keyword>
<evidence type="ECO:0000256" key="4">
    <source>
        <dbReference type="ARBA" id="ARBA00011725"/>
    </source>
</evidence>
<feature type="domain" description="F-box" evidence="14">
    <location>
        <begin position="160"/>
        <end position="206"/>
    </location>
</feature>
<dbReference type="PROSITE" id="PS50181">
    <property type="entry name" value="FBOX"/>
    <property type="match status" value="1"/>
</dbReference>
<dbReference type="EMBL" id="CAJVOS010000027">
    <property type="protein sequence ID" value="CAG8127517.1"/>
    <property type="molecule type" value="Genomic_DNA"/>
</dbReference>
<dbReference type="OrthoDB" id="5580488at2759"/>
<sequence length="308" mass="34183">MTDTTEIPTSRHKPVSNAGPDATAEPNAPRKDANTQTLEELARQNVAPFLARHQPRQYAPLRSQVSNPSEQRPVNASYCYRHQPDSKCGRRQADEQSMTQLQSELNGLAQEDQKAISLVWSLFSAAPAKQRTLMLQGILAQCCFPQLSHISASVRDLIRIDFLAALPPELSFKILRYLDTASLCRAAQVSPRWKALADDDVVWHRMCEQHIRRKCNKCGWGLPLLDRKRLREAKREIELRATNWGHSKPSGESAEAAVAEACSIAAPDGNGKRKLDAEDEEGALVKRHCASPPQSSEETFIGIGLSSV</sequence>
<dbReference type="InterPro" id="IPR001810">
    <property type="entry name" value="F-box_dom"/>
</dbReference>
<gene>
    <name evidence="15" type="ORF">POLS_LOCUS5416</name>
</gene>
<dbReference type="AlphaFoldDB" id="A0A9W4HTL8"/>
<proteinExistence type="inferred from homology"/>
<evidence type="ECO:0000256" key="12">
    <source>
        <dbReference type="ARBA" id="ARBA00032113"/>
    </source>
</evidence>
<dbReference type="PANTHER" id="PTHR19872:SF9">
    <property type="entry name" value="UBIQUITIN-BINDING SDF UBIQUITIN LIGASE COMPLEX SUBUNIT"/>
    <property type="match status" value="1"/>
</dbReference>
<comment type="subunit">
    <text evidence="4">Component of the SCF(sconB) E3 ubiquitin ligase complex.</text>
</comment>
<comment type="similarity">
    <text evidence="3">Belongs to the WD repeat MET30/SCONB/SCON-2 family.</text>
</comment>
<evidence type="ECO:0000256" key="6">
    <source>
        <dbReference type="ARBA" id="ARBA00022574"/>
    </source>
</evidence>
<evidence type="ECO:0000256" key="7">
    <source>
        <dbReference type="ARBA" id="ARBA00022737"/>
    </source>
</evidence>
<name>A0A9W4HTL8_PENOL</name>
<dbReference type="SUPFAM" id="SSF81383">
    <property type="entry name" value="F-box domain"/>
    <property type="match status" value="1"/>
</dbReference>
<keyword evidence="8" id="KW-0833">Ubl conjugation pathway</keyword>
<keyword evidence="9" id="KW-0805">Transcription regulation</keyword>
<dbReference type="FunFam" id="1.20.1280.50:FF:000016">
    <property type="entry name" value="E3 ubiquitin ligase complex SCF subunit sconB"/>
    <property type="match status" value="1"/>
</dbReference>
<dbReference type="Pfam" id="PF12937">
    <property type="entry name" value="F-box-like"/>
    <property type="match status" value="1"/>
</dbReference>
<evidence type="ECO:0000313" key="15">
    <source>
        <dbReference type="EMBL" id="CAG8127517.1"/>
    </source>
</evidence>
<accession>A0A9W4HTL8</accession>
<organism evidence="15 16">
    <name type="scientific">Penicillium olsonii</name>
    <dbReference type="NCBI Taxonomy" id="99116"/>
    <lineage>
        <taxon>Eukaryota</taxon>
        <taxon>Fungi</taxon>
        <taxon>Dikarya</taxon>
        <taxon>Ascomycota</taxon>
        <taxon>Pezizomycotina</taxon>
        <taxon>Eurotiomycetes</taxon>
        <taxon>Eurotiomycetidae</taxon>
        <taxon>Eurotiales</taxon>
        <taxon>Aspergillaceae</taxon>
        <taxon>Penicillium</taxon>
    </lineage>
</organism>
<keyword evidence="6" id="KW-0853">WD repeat</keyword>
<dbReference type="InterPro" id="IPR051075">
    <property type="entry name" value="SCF_subunit_WD-repeat"/>
</dbReference>
<dbReference type="Gene3D" id="1.20.1280.50">
    <property type="match status" value="1"/>
</dbReference>
<evidence type="ECO:0000256" key="13">
    <source>
        <dbReference type="SAM" id="MobiDB-lite"/>
    </source>
</evidence>
<keyword evidence="16" id="KW-1185">Reference proteome</keyword>
<evidence type="ECO:0000256" key="5">
    <source>
        <dbReference type="ARBA" id="ARBA00015819"/>
    </source>
</evidence>
<dbReference type="Proteomes" id="UP001153618">
    <property type="component" value="Unassembled WGS sequence"/>
</dbReference>
<comment type="pathway">
    <text evidence="2">Protein modification; protein ubiquitination.</text>
</comment>
<evidence type="ECO:0000256" key="9">
    <source>
        <dbReference type="ARBA" id="ARBA00023015"/>
    </source>
</evidence>
<evidence type="ECO:0000256" key="1">
    <source>
        <dbReference type="ARBA" id="ARBA00002730"/>
    </source>
</evidence>
<evidence type="ECO:0000313" key="16">
    <source>
        <dbReference type="Proteomes" id="UP001153618"/>
    </source>
</evidence>
<feature type="region of interest" description="Disordered" evidence="13">
    <location>
        <begin position="285"/>
        <end position="308"/>
    </location>
</feature>
<protein>
    <recommendedName>
        <fullName evidence="5">Probable E3 ubiquitin ligase complex SCF subunit sconB</fullName>
    </recommendedName>
    <alternativeName>
        <fullName evidence="12">Sulfur controller B</fullName>
    </alternativeName>
    <alternativeName>
        <fullName evidence="11">Sulfur metabolite repression control protein B</fullName>
    </alternativeName>
</protein>
<evidence type="ECO:0000259" key="14">
    <source>
        <dbReference type="PROSITE" id="PS50181"/>
    </source>
</evidence>
<evidence type="ECO:0000256" key="3">
    <source>
        <dbReference type="ARBA" id="ARBA00007968"/>
    </source>
</evidence>
<keyword evidence="10" id="KW-0804">Transcription</keyword>
<evidence type="ECO:0000256" key="2">
    <source>
        <dbReference type="ARBA" id="ARBA00004906"/>
    </source>
</evidence>
<comment type="function">
    <text evidence="1">Component of the SCF(sconB) E3 ubiquitin ligase complex involved in the regulation of sulfur metabolite repression, probably by mediating the inactivation or degradation of the metR transcription factor.</text>
</comment>
<dbReference type="InterPro" id="IPR036047">
    <property type="entry name" value="F-box-like_dom_sf"/>
</dbReference>
<comment type="caution">
    <text evidence="15">The sequence shown here is derived from an EMBL/GenBank/DDBJ whole genome shotgun (WGS) entry which is preliminary data.</text>
</comment>
<dbReference type="CDD" id="cd22147">
    <property type="entry name" value="F-box_SpPof1-like"/>
    <property type="match status" value="1"/>
</dbReference>
<evidence type="ECO:0000256" key="8">
    <source>
        <dbReference type="ARBA" id="ARBA00022786"/>
    </source>
</evidence>
<reference evidence="15" key="1">
    <citation type="submission" date="2021-07" db="EMBL/GenBank/DDBJ databases">
        <authorList>
            <person name="Branca A.L. A."/>
        </authorList>
    </citation>
    <scope>NUCLEOTIDE SEQUENCE</scope>
</reference>